<dbReference type="Pfam" id="PF07542">
    <property type="entry name" value="ATP12"/>
    <property type="match status" value="1"/>
</dbReference>
<evidence type="ECO:0000256" key="3">
    <source>
        <dbReference type="ARBA" id="ARBA00023186"/>
    </source>
</evidence>
<comment type="similarity">
    <text evidence="1">Belongs to the ATP12 family.</text>
</comment>
<evidence type="ECO:0000313" key="5">
    <source>
        <dbReference type="Proteomes" id="UP000294881"/>
    </source>
</evidence>
<comment type="caution">
    <text evidence="4">The sequence shown here is derived from an EMBL/GenBank/DDBJ whole genome shotgun (WGS) entry which is preliminary data.</text>
</comment>
<dbReference type="InterPro" id="IPR042272">
    <property type="entry name" value="ATP12_ATP_synth-F1-assembly_N"/>
</dbReference>
<reference evidence="4 5" key="1">
    <citation type="submission" date="2019-03" db="EMBL/GenBank/DDBJ databases">
        <title>Genomic Encyclopedia of Type Strains, Phase IV (KMG-IV): sequencing the most valuable type-strain genomes for metagenomic binning, comparative biology and taxonomic classification.</title>
        <authorList>
            <person name="Goeker M."/>
        </authorList>
    </citation>
    <scope>NUCLEOTIDE SEQUENCE [LARGE SCALE GENOMIC DNA]</scope>
    <source>
        <strain evidence="4 5">DSM 22958</strain>
    </source>
</reference>
<dbReference type="InterPro" id="IPR023335">
    <property type="entry name" value="ATP12_ortho_dom_sf"/>
</dbReference>
<dbReference type="PANTHER" id="PTHR21013">
    <property type="entry name" value="ATP SYNTHASE MITOCHONDRIAL F1 COMPLEX ASSEMBLY FACTOR 2/ATP12 PROTEIN, MITOCHONDRIAL PRECURSOR"/>
    <property type="match status" value="1"/>
</dbReference>
<sequence>MSFRAPDGGDPIRLSQQAMKPALPRRFYRDVTVQAEDDGSFSVRLDGRQARTSAKRLLTLPTQELAEAVADEWRAQVELINPANMPLTRMAFAAHDAVAPDPEPVLAELIRYAGTDLLCYRATEPESLALRQTQAWDPLLAWMDERYGARFMLAEGVMHVAQPPETLAAAGAAARASTGPFSIAGLHVMTALAGSLVIALAVRDGRLGVAEAWAAAHVDEDHQIARWGEDAEAKARRDRRFADFAAAAQACKAGLTA</sequence>
<evidence type="ECO:0000256" key="2">
    <source>
        <dbReference type="ARBA" id="ARBA00022946"/>
    </source>
</evidence>
<dbReference type="GO" id="GO:0043461">
    <property type="term" value="P:proton-transporting ATP synthase complex assembly"/>
    <property type="evidence" value="ECO:0007669"/>
    <property type="project" value="InterPro"/>
</dbReference>
<dbReference type="SUPFAM" id="SSF160909">
    <property type="entry name" value="ATP12-like"/>
    <property type="match status" value="1"/>
</dbReference>
<dbReference type="InterPro" id="IPR011419">
    <property type="entry name" value="ATP12_ATP_synth-F1-assembly"/>
</dbReference>
<evidence type="ECO:0000256" key="1">
    <source>
        <dbReference type="ARBA" id="ARBA00008231"/>
    </source>
</evidence>
<organism evidence="4 5">
    <name type="scientific">Camelimonas lactis</name>
    <dbReference type="NCBI Taxonomy" id="659006"/>
    <lineage>
        <taxon>Bacteria</taxon>
        <taxon>Pseudomonadati</taxon>
        <taxon>Pseudomonadota</taxon>
        <taxon>Alphaproteobacteria</taxon>
        <taxon>Hyphomicrobiales</taxon>
        <taxon>Chelatococcaceae</taxon>
        <taxon>Camelimonas</taxon>
    </lineage>
</organism>
<dbReference type="AlphaFoldDB" id="A0A4R2GV18"/>
<name>A0A4R2GV18_9HYPH</name>
<keyword evidence="5" id="KW-1185">Reference proteome</keyword>
<evidence type="ECO:0000313" key="4">
    <source>
        <dbReference type="EMBL" id="TCO13837.1"/>
    </source>
</evidence>
<dbReference type="RefSeq" id="WP_132005953.1">
    <property type="nucleotide sequence ID" value="NZ_JBHUNN010000002.1"/>
</dbReference>
<dbReference type="Gene3D" id="1.10.3580.10">
    <property type="entry name" value="ATP12 ATPase"/>
    <property type="match status" value="1"/>
</dbReference>
<proteinExistence type="inferred from homology"/>
<dbReference type="Proteomes" id="UP000294881">
    <property type="component" value="Unassembled WGS sequence"/>
</dbReference>
<gene>
    <name evidence="4" type="ORF">EV666_105209</name>
</gene>
<accession>A0A4R2GV18</accession>
<dbReference type="OrthoDB" id="9797825at2"/>
<keyword evidence="3" id="KW-0143">Chaperone</keyword>
<protein>
    <submittedName>
        <fullName evidence="4">Chaperone required for assembly of F1-ATPase</fullName>
    </submittedName>
</protein>
<keyword evidence="2" id="KW-0809">Transit peptide</keyword>
<dbReference type="Gene3D" id="3.30.2180.10">
    <property type="entry name" value="ATP12-like"/>
    <property type="match status" value="1"/>
</dbReference>
<dbReference type="EMBL" id="SLWL01000005">
    <property type="protein sequence ID" value="TCO13837.1"/>
    <property type="molecule type" value="Genomic_DNA"/>
</dbReference>
<dbReference type="PANTHER" id="PTHR21013:SF10">
    <property type="entry name" value="ATP SYNTHASE MITOCHONDRIAL F1 COMPLEX ASSEMBLY FACTOR 2"/>
    <property type="match status" value="1"/>
</dbReference>